<gene>
    <name evidence="5" type="ORF">NF27_DT00390</name>
</gene>
<dbReference type="STRING" id="86105.NF27_DT00390"/>
<comment type="caution">
    <text evidence="5">The sequence shown here is derived from an EMBL/GenBank/DDBJ whole genome shotgun (WGS) entry which is preliminary data.</text>
</comment>
<evidence type="ECO:0000313" key="5">
    <source>
        <dbReference type="EMBL" id="KIE05265.1"/>
    </source>
</evidence>
<dbReference type="SMART" id="SM00248">
    <property type="entry name" value="ANK"/>
    <property type="match status" value="5"/>
</dbReference>
<evidence type="ECO:0000256" key="4">
    <source>
        <dbReference type="SAM" id="Coils"/>
    </source>
</evidence>
<reference evidence="5 6" key="1">
    <citation type="submission" date="2014-11" db="EMBL/GenBank/DDBJ databases">
        <title>A Rickettsiales Symbiont of Amoebae With Ancient Features.</title>
        <authorList>
            <person name="Schulz F."/>
            <person name="Martijn J."/>
            <person name="Wascher F."/>
            <person name="Kostanjsek R."/>
            <person name="Ettema T.J."/>
            <person name="Horn M."/>
        </authorList>
    </citation>
    <scope>NUCLEOTIDE SEQUENCE [LARGE SCALE GENOMIC DNA]</scope>
    <source>
        <strain evidence="5 6">UWC36</strain>
    </source>
</reference>
<dbReference type="Pfam" id="PF12796">
    <property type="entry name" value="Ank_2"/>
    <property type="match status" value="1"/>
</dbReference>
<evidence type="ECO:0000256" key="1">
    <source>
        <dbReference type="ARBA" id="ARBA00022737"/>
    </source>
</evidence>
<dbReference type="Pfam" id="PF00023">
    <property type="entry name" value="Ank"/>
    <property type="match status" value="1"/>
</dbReference>
<name>A0A0C1QZ33_9RICK</name>
<keyword evidence="2 3" id="KW-0040">ANK repeat</keyword>
<evidence type="ECO:0000313" key="6">
    <source>
        <dbReference type="Proteomes" id="UP000031258"/>
    </source>
</evidence>
<dbReference type="InterPro" id="IPR036770">
    <property type="entry name" value="Ankyrin_rpt-contain_sf"/>
</dbReference>
<dbReference type="Pfam" id="PF13857">
    <property type="entry name" value="Ank_5"/>
    <property type="match status" value="1"/>
</dbReference>
<feature type="coiled-coil region" evidence="4">
    <location>
        <begin position="413"/>
        <end position="440"/>
    </location>
</feature>
<keyword evidence="6" id="KW-1185">Reference proteome</keyword>
<dbReference type="PRINTS" id="PR01415">
    <property type="entry name" value="ANKYRIN"/>
</dbReference>
<dbReference type="PANTHER" id="PTHR24171:SF9">
    <property type="entry name" value="ANKYRIN REPEAT DOMAIN-CONTAINING PROTEIN 39"/>
    <property type="match status" value="1"/>
</dbReference>
<accession>A0A0C1QZ33</accession>
<keyword evidence="4" id="KW-0175">Coiled coil</keyword>
<dbReference type="InterPro" id="IPR002110">
    <property type="entry name" value="Ankyrin_rpt"/>
</dbReference>
<organism evidence="5 6">
    <name type="scientific">Candidatus Jidaibacter acanthamoebae</name>
    <dbReference type="NCBI Taxonomy" id="86105"/>
    <lineage>
        <taxon>Bacteria</taxon>
        <taxon>Pseudomonadati</taxon>
        <taxon>Pseudomonadota</taxon>
        <taxon>Alphaproteobacteria</taxon>
        <taxon>Rickettsiales</taxon>
        <taxon>Candidatus Midichloriaceae</taxon>
        <taxon>Candidatus Jidaibacter</taxon>
    </lineage>
</organism>
<dbReference type="SUPFAM" id="SSF48403">
    <property type="entry name" value="Ankyrin repeat"/>
    <property type="match status" value="2"/>
</dbReference>
<sequence length="529" mass="60510">MKNYNSVRNTAETSVPLTPIQYYISLLDRVVNKRYGMLTEGIQKIKEFLESHTTYINIKNSNNFSALHLSSLYGNKDFTKFLIKKGANVNTRNSRGETPLHLAAKNGRLSIVRLLIKIPNINIRARDSEHRTALDLALTYPLRQIELIKENRKVSSFSREPIFEDIAELLQKAKEYVDCLNNIKICIVEKIMFIRDRITYINNIFNKTILILESNPEFISLKNDNGHTALHLAAIYGETKLIKILLQKGADINVKDNKGKTPQDVSKRLGDFLTIKKYINLLSNIKNDTNIYIKLKVILKASPEFINLKNEDGQTILHIAVLYNIHSQDEIKFLYDLKAKINIRDNEGNTPLDLAKLYDFDEVKKHLINLFIISHNNGLNTASAAKIGLNYPEYIMPTRAILSDGAAAYEAELREIYKRDKLEKEEIKKLKERVYALEAELGIAEPCKENTITQNFQPPPTSVMCSGMQTSTILRNQVIISTIEEIRYMAPPQVSYKRPVENSFTKRHASSILYKRKKGLEPNSPIIIS</sequence>
<feature type="repeat" description="ANK" evidence="3">
    <location>
        <begin position="225"/>
        <end position="257"/>
    </location>
</feature>
<feature type="repeat" description="ANK" evidence="3">
    <location>
        <begin position="312"/>
        <end position="346"/>
    </location>
</feature>
<evidence type="ECO:0000256" key="2">
    <source>
        <dbReference type="ARBA" id="ARBA00023043"/>
    </source>
</evidence>
<dbReference type="PANTHER" id="PTHR24171">
    <property type="entry name" value="ANKYRIN REPEAT DOMAIN-CONTAINING PROTEIN 39-RELATED"/>
    <property type="match status" value="1"/>
</dbReference>
<dbReference type="EMBL" id="JSWE01000096">
    <property type="protein sequence ID" value="KIE05265.1"/>
    <property type="molecule type" value="Genomic_DNA"/>
</dbReference>
<dbReference type="RefSeq" id="WP_039456289.1">
    <property type="nucleotide sequence ID" value="NZ_JSWE01000096.1"/>
</dbReference>
<dbReference type="PROSITE" id="PS50088">
    <property type="entry name" value="ANK_REPEAT"/>
    <property type="match status" value="4"/>
</dbReference>
<dbReference type="PROSITE" id="PS50297">
    <property type="entry name" value="ANK_REP_REGION"/>
    <property type="match status" value="3"/>
</dbReference>
<evidence type="ECO:0000256" key="3">
    <source>
        <dbReference type="PROSITE-ProRule" id="PRU00023"/>
    </source>
</evidence>
<keyword evidence="1" id="KW-0677">Repeat</keyword>
<feature type="repeat" description="ANK" evidence="3">
    <location>
        <begin position="62"/>
        <end position="94"/>
    </location>
</feature>
<dbReference type="AlphaFoldDB" id="A0A0C1QZ33"/>
<dbReference type="OrthoDB" id="7837736at2"/>
<dbReference type="Gene3D" id="1.25.40.20">
    <property type="entry name" value="Ankyrin repeat-containing domain"/>
    <property type="match status" value="3"/>
</dbReference>
<proteinExistence type="predicted"/>
<feature type="repeat" description="ANK" evidence="3">
    <location>
        <begin position="95"/>
        <end position="117"/>
    </location>
</feature>
<protein>
    <submittedName>
        <fullName evidence="5">Uncharacterized protein</fullName>
    </submittedName>
</protein>
<dbReference type="Proteomes" id="UP000031258">
    <property type="component" value="Unassembled WGS sequence"/>
</dbReference>